<evidence type="ECO:0000313" key="2">
    <source>
        <dbReference type="Proteomes" id="UP001108027"/>
    </source>
</evidence>
<name>A0A9Q3YN05_9GAMM</name>
<keyword evidence="2" id="KW-1185">Reference proteome</keyword>
<proteinExistence type="predicted"/>
<comment type="caution">
    <text evidence="1">The sequence shown here is derived from an EMBL/GenBank/DDBJ whole genome shotgun (WGS) entry which is preliminary data.</text>
</comment>
<evidence type="ECO:0000313" key="1">
    <source>
        <dbReference type="EMBL" id="MCC4308146.1"/>
    </source>
</evidence>
<dbReference type="RefSeq" id="WP_228233449.1">
    <property type="nucleotide sequence ID" value="NZ_JAJGNA010000005.1"/>
</dbReference>
<reference evidence="1" key="1">
    <citation type="submission" date="2021-10" db="EMBL/GenBank/DDBJ databases">
        <title>The diversity and Nitrogen Metabolism of Culturable Nitrate-Utilizing Bacteria Within the Oxygen Minimum Zone of the Changjiang (Yangtze River)Estuary.</title>
        <authorList>
            <person name="Zhang D."/>
            <person name="Zheng J."/>
            <person name="Liu S."/>
            <person name="He W."/>
        </authorList>
    </citation>
    <scope>NUCLEOTIDE SEQUENCE</scope>
    <source>
        <strain evidence="1">FXH-223</strain>
    </source>
</reference>
<sequence>MSKKTLPDELQGLIHAHPVLKRLARAARGRGGDTRGDPRDCLPPALRDRVRLVQEEQRWLALVETSATAQLLRFHLPRLERALPSGQALKIVVTGRRELGAAAPGKAPAAPGPTLDAHSATHLRQAADYIDDPELAASLRRLAGRAGPGGET</sequence>
<dbReference type="AlphaFoldDB" id="A0A9Q3YN05"/>
<protein>
    <recommendedName>
        <fullName evidence="3">DUF721 domain-containing protein</fullName>
    </recommendedName>
</protein>
<gene>
    <name evidence="1" type="ORF">LL252_06135</name>
</gene>
<dbReference type="EMBL" id="JAJGNA010000005">
    <property type="protein sequence ID" value="MCC4308146.1"/>
    <property type="molecule type" value="Genomic_DNA"/>
</dbReference>
<organism evidence="1 2">
    <name type="scientific">Alloalcanivorax marinus</name>
    <dbReference type="NCBI Taxonomy" id="1177169"/>
    <lineage>
        <taxon>Bacteria</taxon>
        <taxon>Pseudomonadati</taxon>
        <taxon>Pseudomonadota</taxon>
        <taxon>Gammaproteobacteria</taxon>
        <taxon>Oceanospirillales</taxon>
        <taxon>Alcanivoracaceae</taxon>
        <taxon>Alloalcanivorax</taxon>
    </lineage>
</organism>
<dbReference type="Proteomes" id="UP001108027">
    <property type="component" value="Unassembled WGS sequence"/>
</dbReference>
<accession>A0A9Q3YN05</accession>
<evidence type="ECO:0008006" key="3">
    <source>
        <dbReference type="Google" id="ProtNLM"/>
    </source>
</evidence>